<dbReference type="PROSITE" id="PS00330">
    <property type="entry name" value="HEMOLYSIN_CALCIUM"/>
    <property type="match status" value="4"/>
</dbReference>
<feature type="region of interest" description="Disordered" evidence="4">
    <location>
        <begin position="1697"/>
        <end position="1723"/>
    </location>
</feature>
<dbReference type="InterPro" id="IPR037120">
    <property type="entry name" value="Haem_peroxidase_sf_animal"/>
</dbReference>
<sequence>MPLAAFFWVEVVMVTYIRSDLDFILEQIKIAEEHSDYLAGVPGARPLFGPNGMIPANNISWGLRTVDGTYNNLIPGRTDWGSADQPFPTLLDPDYRDTSETFDPDGPGGPAPAMGSPNYNPSNDPSSVVVDSAPRVISNLIVDMAPTNPAAVEKALDLAGIEGQAKADAIAAIATAVESYRAGGSLADLQAAVTAQGLEMAGESLVMRNVAPDEGLSAPFNSWFTLFGQFFDHGLDLVAKGQSGTVFIPLKPDDPLYSTEPGAPNFMVLTRATVDEQGRATNLTTPFVDQNQTYTSHPSHQVFLREYVMTANGPVATGKALDGAAGGLPTWAEVKAQAANLLGIDLDDVHVGNLPLLATDPYGNFIPDPETGYPQVVMVGGGLASGTSSDPLTIVTYGATPGDVTHLAERTGHAFLDDIAHTAVPAGLEDGDITIGLDNGDGSQTDGNYDNELLDAHFITGDGRGNENIGLTAVHTVFHAEHNRLVELTKETVLAENDLAFLNEWLRVDVGAVPTTPSDIAALQWDGERLFQAAKFGTEMQYQHLVFEEFARKIQPNIDVFLVPQGYDATIDPSIVAEFAHVVYRFGHSMLTETIDRFDADFNADPIGLIQGFLNPVEFLNGGTVEEAVGSIVRGMTRQAGNEIDEFVTGALRNNLLGLPLDLATINLARGRDTGVPSLNAARREFYEVTNNNSELEPYESWIDFADGIKNPASIVNFIASYGTHTLITSQTTLETRRDAALTIITGVSVGGLEVPADAEAFLNGTGGFAGDLGGLENVDLWIGGLAEKNLPFGGMLGSTFNFVFEVQMEKLQNADRFYYLQRLDGLHLFGEMEANSFAAMIMRNSDAIHLPSDVFSTPGLILEVNQDRQYNVIDGVGTNDDPVGGTILNPLVDRDNNATPGADTNYLRYTGGNHVVLGGTDANDTLIGSIGDDTFHGDGGRDRIEGGAGNDIINGGDGDDIITDLGGDDNIKGGDGNDAVNAGQGLNLVLGGAGNDFIMAGSDGGSEVFGGTGNDFILGTRTTERILGNEGHDWIEEGTFDGAPGDNFDEIFARDMVIGHDVFLGDGSTDEFIAEGGDDIMVGSAGINKLEGMSGFDWATYKDNPEVLIDGDPVTGVRADLTLDAFDEQPLPPPLSALDQYGNVEGLSGSAFNDRLDGSEATAADIAVGGNNPNGSKLLAENIGLIDGLAGLLGNGVLNGDGDFDGGDIILGGVGSDVITGRGGNDIIDGDKWLNVRISVRENTDGTGAEIGSHDSMKTLVADVFSGAINPGQLRIVREIVDADGTGSLDIANYRGNRNEYQITFGLPGGGVRITHTDPDLFDDGTDTLYNMEKVRFADGIEVFLNNQDPVGGPLISDTTPTQGFLLTADPSGIQDPNGTTNSTFTYQWYQRANPVLPWVAIAGATSVNFTPTAAQINSELQVVATFTDDQGTVESVASAPTAIVGANFNGTAANNTFNGTEGADFMLGNGGNDSLAGNGGDDHLDGGLGSDSLDGGDGMDTLIGGANGGLDTLRGGAGDDNLDGGGGADVMDGGIGADIMAGGAANDTYTVDDSGDVVTELAGGGTIDVVNTTLNTYALPNQVERVFFTGTGTFTGTGNALNNWLTGGELDDILDGAGGNDRMVGLAGNDTYHVNSATDTTVEAVDGGTDTVLATVTDTMNANIENLILVEGAGNIGGTGNVLANLMTGNTGNNSLNGGGGGDTVNGGDGNDTLNGADGNDTLNGGAGVDTVNGGAGNDMLTGGIGNDLLNGGIGLDTFVFAPGFGDDDISGFDANPTGGQDVIDLTAFNMLASVVVTDEGTFTRITVDEGPGGDVHTIDLLGIGNATTVTIGADIFI</sequence>
<dbReference type="InterPro" id="IPR001343">
    <property type="entry name" value="Hemolysn_Ca-bd"/>
</dbReference>
<dbReference type="CDD" id="cd09821">
    <property type="entry name" value="An_peroxidase_bacterial_2"/>
    <property type="match status" value="1"/>
</dbReference>
<dbReference type="InterPro" id="IPR019791">
    <property type="entry name" value="Haem_peroxidase_animal"/>
</dbReference>
<dbReference type="Pfam" id="PF03098">
    <property type="entry name" value="An_peroxidase"/>
    <property type="match status" value="2"/>
</dbReference>
<dbReference type="Proteomes" id="UP000292859">
    <property type="component" value="Unassembled WGS sequence"/>
</dbReference>
<dbReference type="PANTHER" id="PTHR11475">
    <property type="entry name" value="OXIDASE/PEROXIDASE"/>
    <property type="match status" value="1"/>
</dbReference>
<reference evidence="5 6" key="1">
    <citation type="submission" date="2019-02" db="EMBL/GenBank/DDBJ databases">
        <authorList>
            <person name="Zhang G."/>
        </authorList>
    </citation>
    <scope>NUCLEOTIDE SEQUENCE [LARGE SCALE GENOMIC DNA]</scope>
    <source>
        <strain evidence="5 6">CMB17</strain>
    </source>
</reference>
<evidence type="ECO:0000256" key="1">
    <source>
        <dbReference type="ARBA" id="ARBA00004613"/>
    </source>
</evidence>
<dbReference type="EMBL" id="SIRL01000006">
    <property type="protein sequence ID" value="TBN50085.1"/>
    <property type="molecule type" value="Genomic_DNA"/>
</dbReference>
<comment type="subcellular location">
    <subcellularLocation>
        <location evidence="1">Secreted</location>
    </subcellularLocation>
</comment>
<keyword evidence="5" id="KW-0560">Oxidoreductase</keyword>
<dbReference type="PANTHER" id="PTHR11475:SF4">
    <property type="entry name" value="CHORION PEROXIDASE"/>
    <property type="match status" value="1"/>
</dbReference>
<dbReference type="InterPro" id="IPR018511">
    <property type="entry name" value="Hemolysin-typ_Ca-bd_CS"/>
</dbReference>
<name>A0ABY1YIN6_9RHOB</name>
<gene>
    <name evidence="5" type="ORF">EYF88_10710</name>
</gene>
<evidence type="ECO:0000256" key="3">
    <source>
        <dbReference type="ARBA" id="ARBA00023180"/>
    </source>
</evidence>
<dbReference type="SUPFAM" id="SSF48113">
    <property type="entry name" value="Heme-dependent peroxidases"/>
    <property type="match status" value="1"/>
</dbReference>
<evidence type="ECO:0000256" key="4">
    <source>
        <dbReference type="SAM" id="MobiDB-lite"/>
    </source>
</evidence>
<keyword evidence="5" id="KW-0575">Peroxidase</keyword>
<protein>
    <submittedName>
        <fullName evidence="5">Heme peroxidase</fullName>
    </submittedName>
</protein>
<dbReference type="SUPFAM" id="SSF51120">
    <property type="entry name" value="beta-Roll"/>
    <property type="match status" value="3"/>
</dbReference>
<dbReference type="PROSITE" id="PS50292">
    <property type="entry name" value="PEROXIDASE_3"/>
    <property type="match status" value="1"/>
</dbReference>
<keyword evidence="2" id="KW-0964">Secreted</keyword>
<proteinExistence type="predicted"/>
<organism evidence="5 6">
    <name type="scientific">Paracoccus sediminis</name>
    <dbReference type="NCBI Taxonomy" id="1214787"/>
    <lineage>
        <taxon>Bacteria</taxon>
        <taxon>Pseudomonadati</taxon>
        <taxon>Pseudomonadota</taxon>
        <taxon>Alphaproteobacteria</taxon>
        <taxon>Rhodobacterales</taxon>
        <taxon>Paracoccaceae</taxon>
        <taxon>Paracoccus</taxon>
    </lineage>
</organism>
<dbReference type="Gene3D" id="1.10.640.10">
    <property type="entry name" value="Haem peroxidase domain superfamily, animal type"/>
    <property type="match status" value="2"/>
</dbReference>
<keyword evidence="3" id="KW-0325">Glycoprotein</keyword>
<feature type="compositionally biased region" description="Gly residues" evidence="4">
    <location>
        <begin position="1699"/>
        <end position="1712"/>
    </location>
</feature>
<evidence type="ECO:0000256" key="2">
    <source>
        <dbReference type="ARBA" id="ARBA00022525"/>
    </source>
</evidence>
<accession>A0ABY1YIN6</accession>
<dbReference type="PRINTS" id="PR00313">
    <property type="entry name" value="CABNDNGRPT"/>
</dbReference>
<feature type="compositionally biased region" description="Low complexity" evidence="4">
    <location>
        <begin position="1713"/>
        <end position="1723"/>
    </location>
</feature>
<dbReference type="Gene3D" id="2.150.10.10">
    <property type="entry name" value="Serralysin-like metalloprotease, C-terminal"/>
    <property type="match status" value="4"/>
</dbReference>
<dbReference type="InterPro" id="IPR011049">
    <property type="entry name" value="Serralysin-like_metalloprot_C"/>
</dbReference>
<keyword evidence="6" id="KW-1185">Reference proteome</keyword>
<dbReference type="GO" id="GO:0004601">
    <property type="term" value="F:peroxidase activity"/>
    <property type="evidence" value="ECO:0007669"/>
    <property type="project" value="UniProtKB-KW"/>
</dbReference>
<dbReference type="InterPro" id="IPR010255">
    <property type="entry name" value="Haem_peroxidase_sf"/>
</dbReference>
<evidence type="ECO:0000313" key="5">
    <source>
        <dbReference type="EMBL" id="TBN50085.1"/>
    </source>
</evidence>
<feature type="region of interest" description="Disordered" evidence="4">
    <location>
        <begin position="94"/>
        <end position="127"/>
    </location>
</feature>
<comment type="caution">
    <text evidence="5">The sequence shown here is derived from an EMBL/GenBank/DDBJ whole genome shotgun (WGS) entry which is preliminary data.</text>
</comment>
<dbReference type="Pfam" id="PF00353">
    <property type="entry name" value="HemolysinCabind"/>
    <property type="match status" value="10"/>
</dbReference>
<evidence type="ECO:0000313" key="6">
    <source>
        <dbReference type="Proteomes" id="UP000292859"/>
    </source>
</evidence>
<feature type="compositionally biased region" description="Low complexity" evidence="4">
    <location>
        <begin position="111"/>
        <end position="127"/>
    </location>
</feature>